<dbReference type="WBParaSite" id="ASIM_0001674701-mRNA-1">
    <property type="protein sequence ID" value="ASIM_0001674701-mRNA-1"/>
    <property type="gene ID" value="ASIM_0001674701"/>
</dbReference>
<dbReference type="EMBL" id="UYRR01032855">
    <property type="protein sequence ID" value="VDK56999.1"/>
    <property type="molecule type" value="Genomic_DNA"/>
</dbReference>
<keyword evidence="3" id="KW-1185">Reference proteome</keyword>
<reference evidence="4" key="1">
    <citation type="submission" date="2017-02" db="UniProtKB">
        <authorList>
            <consortium name="WormBaseParasite"/>
        </authorList>
    </citation>
    <scope>IDENTIFICATION</scope>
</reference>
<gene>
    <name evidence="2" type="ORF">ASIM_LOCUS16155</name>
</gene>
<feature type="region of interest" description="Disordered" evidence="1">
    <location>
        <begin position="332"/>
        <end position="351"/>
    </location>
</feature>
<reference evidence="2 3" key="2">
    <citation type="submission" date="2018-11" db="EMBL/GenBank/DDBJ databases">
        <authorList>
            <consortium name="Pathogen Informatics"/>
        </authorList>
    </citation>
    <scope>NUCLEOTIDE SEQUENCE [LARGE SCALE GENOMIC DNA]</scope>
</reference>
<evidence type="ECO:0000313" key="3">
    <source>
        <dbReference type="Proteomes" id="UP000267096"/>
    </source>
</evidence>
<feature type="compositionally biased region" description="Low complexity" evidence="1">
    <location>
        <begin position="49"/>
        <end position="63"/>
    </location>
</feature>
<proteinExistence type="predicted"/>
<evidence type="ECO:0000313" key="4">
    <source>
        <dbReference type="WBParaSite" id="ASIM_0001674701-mRNA-1"/>
    </source>
</evidence>
<organism evidence="4">
    <name type="scientific">Anisakis simplex</name>
    <name type="common">Herring worm</name>
    <dbReference type="NCBI Taxonomy" id="6269"/>
    <lineage>
        <taxon>Eukaryota</taxon>
        <taxon>Metazoa</taxon>
        <taxon>Ecdysozoa</taxon>
        <taxon>Nematoda</taxon>
        <taxon>Chromadorea</taxon>
        <taxon>Rhabditida</taxon>
        <taxon>Spirurina</taxon>
        <taxon>Ascaridomorpha</taxon>
        <taxon>Ascaridoidea</taxon>
        <taxon>Anisakidae</taxon>
        <taxon>Anisakis</taxon>
        <taxon>Anisakis simplex complex</taxon>
    </lineage>
</organism>
<dbReference type="AlphaFoldDB" id="A0A0M3K706"/>
<evidence type="ECO:0000256" key="1">
    <source>
        <dbReference type="SAM" id="MobiDB-lite"/>
    </source>
</evidence>
<name>A0A0M3K706_ANISI</name>
<sequence>MIEDWKRRFRESHPNTPIRGTEVFDYIQEWKQKRKQKRESRQKQNSIESNSDSDSSTSNTSGGDDQRQHTQTFCSAERQGFFDKKDKWKTDFVFMRIVPVEDDLSEQRVYSVGSPRFGLITSKMSKDSSRELLTRWVEHKASMRPKYMNKLPVHSLCRPVIYHDEAIFVDRANPKVAFGISIFEHPDEGLLGAIRDKLLAILFRDTYSEFKREIPIDCSRGCPPFKPANWSGACVIEDGYFVCVQDCYTRQGSVWKLKLNTSENRLLSVEWIEWLPELDLGQYDLVENGAFRMDKASRTACVSCHLITKGDYGDDIIHKICLSTLHPTKPKYSSEPKGRAQRVNVSGAPSS</sequence>
<protein>
    <submittedName>
        <fullName evidence="4">START domain-containing protein</fullName>
    </submittedName>
</protein>
<feature type="region of interest" description="Disordered" evidence="1">
    <location>
        <begin position="1"/>
        <end position="71"/>
    </location>
</feature>
<dbReference type="Proteomes" id="UP000267096">
    <property type="component" value="Unassembled WGS sequence"/>
</dbReference>
<evidence type="ECO:0000313" key="2">
    <source>
        <dbReference type="EMBL" id="VDK56999.1"/>
    </source>
</evidence>
<accession>A0A0M3K706</accession>